<organism evidence="1 2">
    <name type="scientific">Tetradesmus obliquus</name>
    <name type="common">Green alga</name>
    <name type="synonym">Acutodesmus obliquus</name>
    <dbReference type="NCBI Taxonomy" id="3088"/>
    <lineage>
        <taxon>Eukaryota</taxon>
        <taxon>Viridiplantae</taxon>
        <taxon>Chlorophyta</taxon>
        <taxon>core chlorophytes</taxon>
        <taxon>Chlorophyceae</taxon>
        <taxon>CS clade</taxon>
        <taxon>Sphaeropleales</taxon>
        <taxon>Scenedesmaceae</taxon>
        <taxon>Tetradesmus</taxon>
    </lineage>
</organism>
<proteinExistence type="predicted"/>
<evidence type="ECO:0000313" key="2">
    <source>
        <dbReference type="Proteomes" id="UP000256970"/>
    </source>
</evidence>
<accession>A0A383VAJ0</accession>
<keyword evidence="2" id="KW-1185">Reference proteome</keyword>
<protein>
    <submittedName>
        <fullName evidence="1">Uncharacterized protein</fullName>
    </submittedName>
</protein>
<dbReference type="AlphaFoldDB" id="A0A383VAJ0"/>
<dbReference type="Proteomes" id="UP000256970">
    <property type="component" value="Unassembled WGS sequence"/>
</dbReference>
<sequence>MEQEACLQGLEAGSAAVQGLQHSCCGQADAGAAGAAAAAAAGPASSVTNSRQQQQQQQQQQQWWRVASCSSDLPGASALLAVLPGSLTSLHLNLYRSGESEDFGQLARLTGVQQLHLEDGCSQGRLPRGCIAAIGQLSQLTSLRVTGAFAGFQQQLQQLLAQPLPLHQLCLDVVDYDERFQTAALLSLAHLTQLTELSCKGRSPRVTALPLQLQTLYHSLRDVRKRIDVEMLLPLQQLQHLTVCVEFAEQRRVLELPQLPSPAGAAPGLF</sequence>
<reference evidence="1 2" key="1">
    <citation type="submission" date="2016-10" db="EMBL/GenBank/DDBJ databases">
        <authorList>
            <person name="Cai Z."/>
        </authorList>
    </citation>
    <scope>NUCLEOTIDE SEQUENCE [LARGE SCALE GENOMIC DNA]</scope>
</reference>
<gene>
    <name evidence="1" type="ORF">BQ4739_LOCUS2333</name>
</gene>
<name>A0A383VAJ0_TETOB</name>
<dbReference type="EMBL" id="FNXT01000176">
    <property type="protein sequence ID" value="SZX61772.1"/>
    <property type="molecule type" value="Genomic_DNA"/>
</dbReference>
<evidence type="ECO:0000313" key="1">
    <source>
        <dbReference type="EMBL" id="SZX61772.1"/>
    </source>
</evidence>